<evidence type="ECO:0000256" key="1">
    <source>
        <dbReference type="ARBA" id="ARBA00034773"/>
    </source>
</evidence>
<feature type="compositionally biased region" description="Low complexity" evidence="2">
    <location>
        <begin position="111"/>
        <end position="127"/>
    </location>
</feature>
<dbReference type="Pfam" id="PF04520">
    <property type="entry name" value="Senescence_reg"/>
    <property type="match status" value="1"/>
</dbReference>
<dbReference type="InterPro" id="IPR007608">
    <property type="entry name" value="Senescence_reg_S40"/>
</dbReference>
<name>A0A0D3HDM1_9ORYZ</name>
<proteinExistence type="inferred from homology"/>
<accession>A0A0D3HDM1</accession>
<dbReference type="STRING" id="65489.A0A0D3HDM1"/>
<dbReference type="EnsemblPlants" id="OBART10G09830.1">
    <property type="protein sequence ID" value="OBART10G09830.1"/>
    <property type="gene ID" value="OBART10G09830"/>
</dbReference>
<reference evidence="3" key="1">
    <citation type="journal article" date="2009" name="Rice">
        <title>De Novo Next Generation Sequencing of Plant Genomes.</title>
        <authorList>
            <person name="Rounsley S."/>
            <person name="Marri P.R."/>
            <person name="Yu Y."/>
            <person name="He R."/>
            <person name="Sisneros N."/>
            <person name="Goicoechea J.L."/>
            <person name="Lee S.J."/>
            <person name="Angelova A."/>
            <person name="Kudrna D."/>
            <person name="Luo M."/>
            <person name="Affourtit J."/>
            <person name="Desany B."/>
            <person name="Knight J."/>
            <person name="Niazi F."/>
            <person name="Egholm M."/>
            <person name="Wing R.A."/>
        </authorList>
    </citation>
    <scope>NUCLEOTIDE SEQUENCE [LARGE SCALE GENOMIC DNA]</scope>
    <source>
        <strain evidence="3">cv. IRGC 105608</strain>
    </source>
</reference>
<evidence type="ECO:0000313" key="4">
    <source>
        <dbReference type="Proteomes" id="UP000026960"/>
    </source>
</evidence>
<dbReference type="PANTHER" id="PTHR33083">
    <property type="entry name" value="EXPRESSED PROTEIN"/>
    <property type="match status" value="1"/>
</dbReference>
<dbReference type="eggNOG" id="ENOG502S22W">
    <property type="taxonomic scope" value="Eukaryota"/>
</dbReference>
<dbReference type="HOGENOM" id="CLU_088831_0_1_1"/>
<dbReference type="GO" id="GO:0010150">
    <property type="term" value="P:leaf senescence"/>
    <property type="evidence" value="ECO:0007669"/>
    <property type="project" value="UniProtKB-ARBA"/>
</dbReference>
<evidence type="ECO:0000313" key="3">
    <source>
        <dbReference type="EnsemblPlants" id="OBART10G09830.1"/>
    </source>
</evidence>
<dbReference type="Gramene" id="OBART10G09830.1">
    <property type="protein sequence ID" value="OBART10G09830.1"/>
    <property type="gene ID" value="OBART10G09830"/>
</dbReference>
<dbReference type="PaxDb" id="65489-OBART10G09830.1"/>
<protein>
    <submittedName>
        <fullName evidence="3">Uncharacterized protein</fullName>
    </submittedName>
</protein>
<dbReference type="PANTHER" id="PTHR33083:SF111">
    <property type="entry name" value="OJ000126_13.10 PROTEIN"/>
    <property type="match status" value="1"/>
</dbReference>
<sequence length="246" mass="25399">MDSTARTRRSPPAERFLGMFTSPTPSLPTSPTAAGDELLEGDLLFAPAPSSDPPPPPPPDPSGKPARVPGGHVGLLAALHEGDRRLSGRGGAAAVATAGAAGALLRRKATIAAAEAAASSSAQTQSTPVRRARDPVGPQGEPPAVPYHQSAPVKVPVRPPPPRRSGWDHLAGVPGDRYDDDDDEELLRGDAAMLPPHEMVARASAGGGFGGPVKPSSMLEGVGRTLKGRDLRRVRDAVLRQTGFLD</sequence>
<reference evidence="3" key="2">
    <citation type="submission" date="2015-03" db="UniProtKB">
        <authorList>
            <consortium name="EnsemblPlants"/>
        </authorList>
    </citation>
    <scope>IDENTIFICATION</scope>
</reference>
<feature type="region of interest" description="Disordered" evidence="2">
    <location>
        <begin position="1"/>
        <end position="73"/>
    </location>
</feature>
<organism evidence="3">
    <name type="scientific">Oryza barthii</name>
    <dbReference type="NCBI Taxonomy" id="65489"/>
    <lineage>
        <taxon>Eukaryota</taxon>
        <taxon>Viridiplantae</taxon>
        <taxon>Streptophyta</taxon>
        <taxon>Embryophyta</taxon>
        <taxon>Tracheophyta</taxon>
        <taxon>Spermatophyta</taxon>
        <taxon>Magnoliopsida</taxon>
        <taxon>Liliopsida</taxon>
        <taxon>Poales</taxon>
        <taxon>Poaceae</taxon>
        <taxon>BOP clade</taxon>
        <taxon>Oryzoideae</taxon>
        <taxon>Oryzeae</taxon>
        <taxon>Oryzinae</taxon>
        <taxon>Oryza</taxon>
    </lineage>
</organism>
<keyword evidence="4" id="KW-1185">Reference proteome</keyword>
<feature type="region of interest" description="Disordered" evidence="2">
    <location>
        <begin position="111"/>
        <end position="183"/>
    </location>
</feature>
<comment type="similarity">
    <text evidence="1">Belongs to the senescence regulator S40 family.</text>
</comment>
<feature type="compositionally biased region" description="Pro residues" evidence="2">
    <location>
        <begin position="50"/>
        <end position="62"/>
    </location>
</feature>
<feature type="compositionally biased region" description="Low complexity" evidence="2">
    <location>
        <begin position="21"/>
        <end position="32"/>
    </location>
</feature>
<dbReference type="Proteomes" id="UP000026960">
    <property type="component" value="Chromosome 10"/>
</dbReference>
<evidence type="ECO:0000256" key="2">
    <source>
        <dbReference type="SAM" id="MobiDB-lite"/>
    </source>
</evidence>
<dbReference type="AlphaFoldDB" id="A0A0D3HDM1"/>